<keyword evidence="2" id="KW-0812">Transmembrane</keyword>
<organism evidence="3 4">
    <name type="scientific">Marasmius tenuissimus</name>
    <dbReference type="NCBI Taxonomy" id="585030"/>
    <lineage>
        <taxon>Eukaryota</taxon>
        <taxon>Fungi</taxon>
        <taxon>Dikarya</taxon>
        <taxon>Basidiomycota</taxon>
        <taxon>Agaricomycotina</taxon>
        <taxon>Agaricomycetes</taxon>
        <taxon>Agaricomycetidae</taxon>
        <taxon>Agaricales</taxon>
        <taxon>Marasmiineae</taxon>
        <taxon>Marasmiaceae</taxon>
        <taxon>Marasmius</taxon>
    </lineage>
</organism>
<comment type="caution">
    <text evidence="3">The sequence shown here is derived from an EMBL/GenBank/DDBJ whole genome shotgun (WGS) entry which is preliminary data.</text>
</comment>
<dbReference type="EMBL" id="JBBXMP010000319">
    <property type="protein sequence ID" value="KAL0058417.1"/>
    <property type="molecule type" value="Genomic_DNA"/>
</dbReference>
<reference evidence="3 4" key="1">
    <citation type="submission" date="2024-05" db="EMBL/GenBank/DDBJ databases">
        <title>A draft genome resource for the thread blight pathogen Marasmius tenuissimus strain MS-2.</title>
        <authorList>
            <person name="Yulfo-Soto G.E."/>
            <person name="Baruah I.K."/>
            <person name="Amoako-Attah I."/>
            <person name="Bukari Y."/>
            <person name="Meinhardt L.W."/>
            <person name="Bailey B.A."/>
            <person name="Cohen S.P."/>
        </authorList>
    </citation>
    <scope>NUCLEOTIDE SEQUENCE [LARGE SCALE GENOMIC DNA]</scope>
    <source>
        <strain evidence="3 4">MS-2</strain>
    </source>
</reference>
<keyword evidence="2" id="KW-0472">Membrane</keyword>
<sequence>MSNLGFKIGIPIALGIVMGLWSFLYIRQRRQDQRRRDLETPDPLPIIPPWEVQPSESEATALLLSSLSQRNESTIGQEQKVVERQGNILRSSVVVERPSSQGDLGDVAVLREQLNAVMHRVHVLETGGQSHDHVHEHPPPVYSSAPHSPRSA</sequence>
<feature type="transmembrane region" description="Helical" evidence="2">
    <location>
        <begin position="6"/>
        <end position="26"/>
    </location>
</feature>
<evidence type="ECO:0000256" key="2">
    <source>
        <dbReference type="SAM" id="Phobius"/>
    </source>
</evidence>
<proteinExistence type="predicted"/>
<dbReference type="Proteomes" id="UP001437256">
    <property type="component" value="Unassembled WGS sequence"/>
</dbReference>
<evidence type="ECO:0000313" key="4">
    <source>
        <dbReference type="Proteomes" id="UP001437256"/>
    </source>
</evidence>
<evidence type="ECO:0000256" key="1">
    <source>
        <dbReference type="SAM" id="MobiDB-lite"/>
    </source>
</evidence>
<feature type="region of interest" description="Disordered" evidence="1">
    <location>
        <begin position="128"/>
        <end position="152"/>
    </location>
</feature>
<protein>
    <submittedName>
        <fullName evidence="3">Uncharacterized protein</fullName>
    </submittedName>
</protein>
<keyword evidence="4" id="KW-1185">Reference proteome</keyword>
<keyword evidence="2" id="KW-1133">Transmembrane helix</keyword>
<evidence type="ECO:0000313" key="3">
    <source>
        <dbReference type="EMBL" id="KAL0058417.1"/>
    </source>
</evidence>
<accession>A0ABR2ZB18</accession>
<gene>
    <name evidence="3" type="ORF">AAF712_014912</name>
</gene>
<name>A0ABR2ZB18_9AGAR</name>